<proteinExistence type="inferred from homology"/>
<dbReference type="InterPro" id="IPR003679">
    <property type="entry name" value="Amioglycoside_AcTrfase"/>
</dbReference>
<dbReference type="PANTHER" id="PTHR11104:SF0">
    <property type="entry name" value="SPBETA PROPHAGE-DERIVED AMINOGLYCOSIDE N(3')-ACETYLTRANSFERASE-LIKE PROTEIN YOKD"/>
    <property type="match status" value="1"/>
</dbReference>
<dbReference type="InterPro" id="IPR028345">
    <property type="entry name" value="Antibiotic_NAT-like"/>
</dbReference>
<dbReference type="STRING" id="264697.ABE28_018175"/>
<dbReference type="EMBL" id="CP017080">
    <property type="protein sequence ID" value="AOH56296.1"/>
    <property type="molecule type" value="Genomic_DNA"/>
</dbReference>
<keyword evidence="6" id="KW-1185">Reference proteome</keyword>
<evidence type="ECO:0000256" key="1">
    <source>
        <dbReference type="ARBA" id="ARBA00006383"/>
    </source>
</evidence>
<comment type="catalytic activity">
    <reaction evidence="4">
        <text>a 2-deoxystreptamine antibiotic + acetyl-CoA = an N(3)-acetyl-2-deoxystreptamine antibiotic + CoA + H(+)</text>
        <dbReference type="Rhea" id="RHEA:12665"/>
        <dbReference type="ChEBI" id="CHEBI:15378"/>
        <dbReference type="ChEBI" id="CHEBI:57287"/>
        <dbReference type="ChEBI" id="CHEBI:57288"/>
        <dbReference type="ChEBI" id="CHEBI:57921"/>
        <dbReference type="ChEBI" id="CHEBI:77452"/>
        <dbReference type="EC" id="2.3.1.81"/>
    </reaction>
</comment>
<evidence type="ECO:0000256" key="2">
    <source>
        <dbReference type="ARBA" id="ARBA00022679"/>
    </source>
</evidence>
<keyword evidence="3 4" id="KW-0012">Acyltransferase</keyword>
<protein>
    <recommendedName>
        <fullName evidence="4">Aminoglycoside N(3)-acetyltransferase</fullName>
        <ecNumber evidence="4">2.3.1.-</ecNumber>
    </recommendedName>
</protein>
<dbReference type="GO" id="GO:0046677">
    <property type="term" value="P:response to antibiotic"/>
    <property type="evidence" value="ECO:0007669"/>
    <property type="project" value="UniProtKB-KW"/>
</dbReference>
<dbReference type="RefSeq" id="WP_064465695.1">
    <property type="nucleotide sequence ID" value="NZ_CP017080.1"/>
</dbReference>
<evidence type="ECO:0000256" key="3">
    <source>
        <dbReference type="ARBA" id="ARBA00023315"/>
    </source>
</evidence>
<comment type="similarity">
    <text evidence="1 4">Belongs to the antibiotic N-acetyltransferase family.</text>
</comment>
<reference evidence="5 6" key="1">
    <citation type="submission" date="2016-08" db="EMBL/GenBank/DDBJ databases">
        <title>Complete genome sequence of Bacillus muralis G25-68, a strain with toxicity to nematodes.</title>
        <authorList>
            <person name="Zheng Z."/>
        </authorList>
    </citation>
    <scope>NUCLEOTIDE SEQUENCE [LARGE SCALE GENOMIC DNA]</scope>
    <source>
        <strain evidence="5 6">G25-68</strain>
    </source>
</reference>
<keyword evidence="2 4" id="KW-0808">Transferase</keyword>
<dbReference type="Pfam" id="PF02522">
    <property type="entry name" value="Antibiotic_NAT"/>
    <property type="match status" value="1"/>
</dbReference>
<accession>A0A1B3XSV8</accession>
<evidence type="ECO:0000313" key="6">
    <source>
        <dbReference type="Proteomes" id="UP000077926"/>
    </source>
</evidence>
<organism evidence="5 6">
    <name type="scientific">Peribacillus muralis</name>
    <dbReference type="NCBI Taxonomy" id="264697"/>
    <lineage>
        <taxon>Bacteria</taxon>
        <taxon>Bacillati</taxon>
        <taxon>Bacillota</taxon>
        <taxon>Bacilli</taxon>
        <taxon>Bacillales</taxon>
        <taxon>Bacillaceae</taxon>
        <taxon>Peribacillus</taxon>
    </lineage>
</organism>
<keyword evidence="4" id="KW-0046">Antibiotic resistance</keyword>
<evidence type="ECO:0000313" key="5">
    <source>
        <dbReference type="EMBL" id="AOH56296.1"/>
    </source>
</evidence>
<dbReference type="Proteomes" id="UP000077926">
    <property type="component" value="Chromosome"/>
</dbReference>
<dbReference type="EC" id="2.3.1.-" evidence="4"/>
<dbReference type="OrthoDB" id="7330654at2"/>
<dbReference type="AlphaFoldDB" id="A0A1B3XSV8"/>
<dbReference type="GO" id="GO:0046353">
    <property type="term" value="F:aminoglycoside 3-N-acetyltransferase activity"/>
    <property type="evidence" value="ECO:0007669"/>
    <property type="project" value="UniProtKB-EC"/>
</dbReference>
<evidence type="ECO:0000256" key="4">
    <source>
        <dbReference type="RuleBase" id="RU365031"/>
    </source>
</evidence>
<dbReference type="SUPFAM" id="SSF110710">
    <property type="entry name" value="TTHA0583/YokD-like"/>
    <property type="match status" value="1"/>
</dbReference>
<dbReference type="PANTHER" id="PTHR11104">
    <property type="entry name" value="AMINOGLYCOSIDE N3-ACETYLTRANSFERASE"/>
    <property type="match status" value="1"/>
</dbReference>
<name>A0A1B3XSV8_9BACI</name>
<sequence>MEMVIEHTKYPRTKQSIAADLRNMGVERGMTILVHSSLSSIGWVNGGATAVIQALMEVVTEEGTIVMPSQSVELSDPARWGNPPVPEAWWKVIRESMPAYDPQYTPVTKALGQIAELFRSFPGVERSDHPNYSFTAWGKDKEEILHPHAMEFGLGEQSPLGKLYDRDSYVLQLGAQVDSATCFHLAEYRIDHKQVISLGAPVLVEGNRVWQEYQELEFREELFAEVGESYKREYVLKEGKVGSACCRLFSIKEAVDYAEKWLNQFDSKIQTRKDRTR</sequence>
<gene>
    <name evidence="5" type="ORF">ABE28_018175</name>
</gene>
<dbReference type="KEGG" id="bmur:ABE28_018175"/>